<dbReference type="InterPro" id="IPR036179">
    <property type="entry name" value="Ig-like_dom_sf"/>
</dbReference>
<evidence type="ECO:0000313" key="4">
    <source>
        <dbReference type="Proteomes" id="UP001476798"/>
    </source>
</evidence>
<proteinExistence type="predicted"/>
<gene>
    <name evidence="3" type="ORF">GOODEAATRI_023434</name>
</gene>
<feature type="domain" description="Immunoglobulin V-set" evidence="2">
    <location>
        <begin position="25"/>
        <end position="124"/>
    </location>
</feature>
<name>A0ABV0NFB0_9TELE</name>
<dbReference type="InterPro" id="IPR013106">
    <property type="entry name" value="Ig_V-set"/>
</dbReference>
<sequence>MLQLLFIVAVAFTGLSDGVGVLPDGPLNASVGETAMFRTNLNPTETPFLSISWHYVVGSDIESIITSQPISNITAPGYEGRITLFISTGSLDLRNLKLNDSGEYGVSIVPAGDFTKTGRTTLNIY</sequence>
<evidence type="ECO:0000256" key="1">
    <source>
        <dbReference type="SAM" id="SignalP"/>
    </source>
</evidence>
<keyword evidence="4" id="KW-1185">Reference proteome</keyword>
<comment type="caution">
    <text evidence="3">The sequence shown here is derived from an EMBL/GenBank/DDBJ whole genome shotgun (WGS) entry which is preliminary data.</text>
</comment>
<accession>A0ABV0NFB0</accession>
<protein>
    <recommendedName>
        <fullName evidence="2">Immunoglobulin V-set domain-containing protein</fullName>
    </recommendedName>
</protein>
<keyword evidence="1" id="KW-0732">Signal</keyword>
<organism evidence="3 4">
    <name type="scientific">Goodea atripinnis</name>
    <dbReference type="NCBI Taxonomy" id="208336"/>
    <lineage>
        <taxon>Eukaryota</taxon>
        <taxon>Metazoa</taxon>
        <taxon>Chordata</taxon>
        <taxon>Craniata</taxon>
        <taxon>Vertebrata</taxon>
        <taxon>Euteleostomi</taxon>
        <taxon>Actinopterygii</taxon>
        <taxon>Neopterygii</taxon>
        <taxon>Teleostei</taxon>
        <taxon>Neoteleostei</taxon>
        <taxon>Acanthomorphata</taxon>
        <taxon>Ovalentaria</taxon>
        <taxon>Atherinomorphae</taxon>
        <taxon>Cyprinodontiformes</taxon>
        <taxon>Goodeidae</taxon>
        <taxon>Goodea</taxon>
    </lineage>
</organism>
<dbReference type="SUPFAM" id="SSF48726">
    <property type="entry name" value="Immunoglobulin"/>
    <property type="match status" value="1"/>
</dbReference>
<feature type="chain" id="PRO_5047221919" description="Immunoglobulin V-set domain-containing protein" evidence="1">
    <location>
        <begin position="19"/>
        <end position="125"/>
    </location>
</feature>
<evidence type="ECO:0000259" key="2">
    <source>
        <dbReference type="Pfam" id="PF07686"/>
    </source>
</evidence>
<evidence type="ECO:0000313" key="3">
    <source>
        <dbReference type="EMBL" id="MEQ2169273.1"/>
    </source>
</evidence>
<dbReference type="Proteomes" id="UP001476798">
    <property type="component" value="Unassembled WGS sequence"/>
</dbReference>
<dbReference type="Pfam" id="PF07686">
    <property type="entry name" value="V-set"/>
    <property type="match status" value="1"/>
</dbReference>
<dbReference type="EMBL" id="JAHRIO010032500">
    <property type="protein sequence ID" value="MEQ2169273.1"/>
    <property type="molecule type" value="Genomic_DNA"/>
</dbReference>
<dbReference type="Gene3D" id="2.60.40.10">
    <property type="entry name" value="Immunoglobulins"/>
    <property type="match status" value="1"/>
</dbReference>
<feature type="non-terminal residue" evidence="3">
    <location>
        <position position="125"/>
    </location>
</feature>
<reference evidence="3 4" key="1">
    <citation type="submission" date="2021-06" db="EMBL/GenBank/DDBJ databases">
        <authorList>
            <person name="Palmer J.M."/>
        </authorList>
    </citation>
    <scope>NUCLEOTIDE SEQUENCE [LARGE SCALE GENOMIC DNA]</scope>
    <source>
        <strain evidence="3 4">GA_2019</strain>
        <tissue evidence="3">Muscle</tissue>
    </source>
</reference>
<feature type="signal peptide" evidence="1">
    <location>
        <begin position="1"/>
        <end position="18"/>
    </location>
</feature>
<dbReference type="InterPro" id="IPR013783">
    <property type="entry name" value="Ig-like_fold"/>
</dbReference>